<protein>
    <submittedName>
        <fullName evidence="2">Uncharacterized protein</fullName>
    </submittedName>
</protein>
<keyword evidence="3" id="KW-1185">Reference proteome</keyword>
<sequence length="113" mass="13188">MRCIRSLTGGKGAVGVSRRERPHKNGSQRERERLCVKVSTPKQFFQTLTQRSSRRLELFESCAACRWLMKYQSVLFASMKLHHIKDFLPLPQEPRNLKFFTRLSPVSAPLKRL</sequence>
<dbReference type="Proteomes" id="UP001153269">
    <property type="component" value="Unassembled WGS sequence"/>
</dbReference>
<comment type="caution">
    <text evidence="2">The sequence shown here is derived from an EMBL/GenBank/DDBJ whole genome shotgun (WGS) entry which is preliminary data.</text>
</comment>
<organism evidence="2 3">
    <name type="scientific">Pleuronectes platessa</name>
    <name type="common">European plaice</name>
    <dbReference type="NCBI Taxonomy" id="8262"/>
    <lineage>
        <taxon>Eukaryota</taxon>
        <taxon>Metazoa</taxon>
        <taxon>Chordata</taxon>
        <taxon>Craniata</taxon>
        <taxon>Vertebrata</taxon>
        <taxon>Euteleostomi</taxon>
        <taxon>Actinopterygii</taxon>
        <taxon>Neopterygii</taxon>
        <taxon>Teleostei</taxon>
        <taxon>Neoteleostei</taxon>
        <taxon>Acanthomorphata</taxon>
        <taxon>Carangaria</taxon>
        <taxon>Pleuronectiformes</taxon>
        <taxon>Pleuronectoidei</taxon>
        <taxon>Pleuronectidae</taxon>
        <taxon>Pleuronectes</taxon>
    </lineage>
</organism>
<evidence type="ECO:0000313" key="3">
    <source>
        <dbReference type="Proteomes" id="UP001153269"/>
    </source>
</evidence>
<dbReference type="AlphaFoldDB" id="A0A9N7YFC0"/>
<gene>
    <name evidence="2" type="ORF">PLEPLA_LOCUS12352</name>
</gene>
<evidence type="ECO:0000256" key="1">
    <source>
        <dbReference type="SAM" id="MobiDB-lite"/>
    </source>
</evidence>
<dbReference type="EMBL" id="CADEAL010000730">
    <property type="protein sequence ID" value="CAB1424427.1"/>
    <property type="molecule type" value="Genomic_DNA"/>
</dbReference>
<feature type="region of interest" description="Disordered" evidence="1">
    <location>
        <begin position="7"/>
        <end position="32"/>
    </location>
</feature>
<reference evidence="2" key="1">
    <citation type="submission" date="2020-03" db="EMBL/GenBank/DDBJ databases">
        <authorList>
            <person name="Weist P."/>
        </authorList>
    </citation>
    <scope>NUCLEOTIDE SEQUENCE</scope>
</reference>
<accession>A0A9N7YFC0</accession>
<evidence type="ECO:0000313" key="2">
    <source>
        <dbReference type="EMBL" id="CAB1424427.1"/>
    </source>
</evidence>
<proteinExistence type="predicted"/>
<name>A0A9N7YFC0_PLEPL</name>